<proteinExistence type="predicted"/>
<protein>
    <submittedName>
        <fullName evidence="1">Uncharacterized protein</fullName>
    </submittedName>
</protein>
<keyword evidence="2" id="KW-1185">Reference proteome</keyword>
<dbReference type="AlphaFoldDB" id="A0A1E1JZJ5"/>
<dbReference type="EMBL" id="FJUX01000007">
    <property type="protein sequence ID" value="CZS91132.1"/>
    <property type="molecule type" value="Genomic_DNA"/>
</dbReference>
<gene>
    <name evidence="1" type="ORF">RAG0_01895</name>
</gene>
<dbReference type="OrthoDB" id="62952at2759"/>
<evidence type="ECO:0000313" key="1">
    <source>
        <dbReference type="EMBL" id="CZS91132.1"/>
    </source>
</evidence>
<reference evidence="2" key="1">
    <citation type="submission" date="2016-03" db="EMBL/GenBank/DDBJ databases">
        <authorList>
            <person name="Guldener U."/>
        </authorList>
    </citation>
    <scope>NUCLEOTIDE SEQUENCE [LARGE SCALE GENOMIC DNA]</scope>
    <source>
        <strain evidence="2">04CH-RAC-A.6.1</strain>
    </source>
</reference>
<organism evidence="1 2">
    <name type="scientific">Rhynchosporium agropyri</name>
    <dbReference type="NCBI Taxonomy" id="914238"/>
    <lineage>
        <taxon>Eukaryota</taxon>
        <taxon>Fungi</taxon>
        <taxon>Dikarya</taxon>
        <taxon>Ascomycota</taxon>
        <taxon>Pezizomycotina</taxon>
        <taxon>Leotiomycetes</taxon>
        <taxon>Helotiales</taxon>
        <taxon>Ploettnerulaceae</taxon>
        <taxon>Rhynchosporium</taxon>
    </lineage>
</organism>
<dbReference type="Proteomes" id="UP000178912">
    <property type="component" value="Unassembled WGS sequence"/>
</dbReference>
<name>A0A1E1JZJ5_9HELO</name>
<accession>A0A1E1JZJ5</accession>
<sequence length="228" mass="25358">MASDERKIQRAASVPIGFLGLPDKIRLNIFKRELVVAQPIYLFQDKGSQKVESFAPERPPRWLALLYTNRQVHDETSIVLYGSNHFTFMDTANRQGNLLQSFFNCIGSSNAGLLSRLCINFPIVENGKGQSGTVILGEDDIHSLRLLKGYCAGLTTLETLIYSRNSGSLIKAGDNDSQFIREALSQIDTQLKAISSLEKVVVRYYDGAPTPLVVELMHGLGWVVLRGR</sequence>
<evidence type="ECO:0000313" key="2">
    <source>
        <dbReference type="Proteomes" id="UP000178912"/>
    </source>
</evidence>